<evidence type="ECO:0000256" key="5">
    <source>
        <dbReference type="SAM" id="Phobius"/>
    </source>
</evidence>
<dbReference type="Pfam" id="PF12698">
    <property type="entry name" value="ABC2_membrane_3"/>
    <property type="match status" value="1"/>
</dbReference>
<keyword evidence="2 5" id="KW-0812">Transmembrane</keyword>
<protein>
    <submittedName>
        <fullName evidence="7">ABC-2 family transporter protein</fullName>
    </submittedName>
</protein>
<evidence type="ECO:0000313" key="8">
    <source>
        <dbReference type="Proteomes" id="UP000198304"/>
    </source>
</evidence>
<sequence length="131" mass="14920">MLTIIRLKIMKLKDDYKVLLLMSALTLLLIYFMRGAGNGGGAIPIAVIDHSNNIYSKQLIEEIGKSSLMKIETTSFEKGIREVREDKYQAALIIPKEFGYDIQVIFKPTMILLGMGILWFAMGLKFLRFEN</sequence>
<organism evidence="7 8">
    <name type="scientific">Anaerovirgula multivorans</name>
    <dbReference type="NCBI Taxonomy" id="312168"/>
    <lineage>
        <taxon>Bacteria</taxon>
        <taxon>Bacillati</taxon>
        <taxon>Bacillota</taxon>
        <taxon>Clostridia</taxon>
        <taxon>Peptostreptococcales</taxon>
        <taxon>Natronincolaceae</taxon>
        <taxon>Anaerovirgula</taxon>
    </lineage>
</organism>
<evidence type="ECO:0000259" key="6">
    <source>
        <dbReference type="Pfam" id="PF12698"/>
    </source>
</evidence>
<gene>
    <name evidence="7" type="ORF">SAMN05446037_1003184</name>
</gene>
<dbReference type="OrthoDB" id="266913at2"/>
<feature type="transmembrane region" description="Helical" evidence="5">
    <location>
        <begin position="16"/>
        <end position="33"/>
    </location>
</feature>
<dbReference type="GO" id="GO:0016020">
    <property type="term" value="C:membrane"/>
    <property type="evidence" value="ECO:0007669"/>
    <property type="project" value="UniProtKB-SubCell"/>
</dbReference>
<accession>A0A239BDI3</accession>
<dbReference type="InterPro" id="IPR013525">
    <property type="entry name" value="ABC2_TM"/>
</dbReference>
<dbReference type="Proteomes" id="UP000198304">
    <property type="component" value="Unassembled WGS sequence"/>
</dbReference>
<evidence type="ECO:0000256" key="4">
    <source>
        <dbReference type="ARBA" id="ARBA00023136"/>
    </source>
</evidence>
<dbReference type="EMBL" id="FZOJ01000003">
    <property type="protein sequence ID" value="SNS05789.1"/>
    <property type="molecule type" value="Genomic_DNA"/>
</dbReference>
<keyword evidence="8" id="KW-1185">Reference proteome</keyword>
<name>A0A239BDI3_9FIRM</name>
<dbReference type="Gene3D" id="3.40.1710.10">
    <property type="entry name" value="abc type-2 transporter like domain"/>
    <property type="match status" value="1"/>
</dbReference>
<dbReference type="GO" id="GO:0140359">
    <property type="term" value="F:ABC-type transporter activity"/>
    <property type="evidence" value="ECO:0007669"/>
    <property type="project" value="InterPro"/>
</dbReference>
<evidence type="ECO:0000256" key="1">
    <source>
        <dbReference type="ARBA" id="ARBA00004141"/>
    </source>
</evidence>
<comment type="subcellular location">
    <subcellularLocation>
        <location evidence="1">Membrane</location>
        <topology evidence="1">Multi-pass membrane protein</topology>
    </subcellularLocation>
</comment>
<keyword evidence="4 5" id="KW-0472">Membrane</keyword>
<reference evidence="7 8" key="1">
    <citation type="submission" date="2017-06" db="EMBL/GenBank/DDBJ databases">
        <authorList>
            <person name="Kim H.J."/>
            <person name="Triplett B.A."/>
        </authorList>
    </citation>
    <scope>NUCLEOTIDE SEQUENCE [LARGE SCALE GENOMIC DNA]</scope>
    <source>
        <strain evidence="7 8">SCA</strain>
    </source>
</reference>
<keyword evidence="3 5" id="KW-1133">Transmembrane helix</keyword>
<feature type="transmembrane region" description="Helical" evidence="5">
    <location>
        <begin position="105"/>
        <end position="127"/>
    </location>
</feature>
<dbReference type="RefSeq" id="WP_089281665.1">
    <property type="nucleotide sequence ID" value="NZ_FZOJ01000003.1"/>
</dbReference>
<feature type="domain" description="ABC-2 type transporter transmembrane" evidence="6">
    <location>
        <begin position="22"/>
        <end position="103"/>
    </location>
</feature>
<evidence type="ECO:0000256" key="3">
    <source>
        <dbReference type="ARBA" id="ARBA00022989"/>
    </source>
</evidence>
<evidence type="ECO:0000313" key="7">
    <source>
        <dbReference type="EMBL" id="SNS05789.1"/>
    </source>
</evidence>
<dbReference type="AlphaFoldDB" id="A0A239BDI3"/>
<evidence type="ECO:0000256" key="2">
    <source>
        <dbReference type="ARBA" id="ARBA00022692"/>
    </source>
</evidence>
<proteinExistence type="predicted"/>